<evidence type="ECO:0000256" key="6">
    <source>
        <dbReference type="ARBA" id="ARBA00022840"/>
    </source>
</evidence>
<keyword evidence="3 8" id="KW-0436">Ligase</keyword>
<dbReference type="SUPFAM" id="SSF56104">
    <property type="entry name" value="SAICAR synthase-like"/>
    <property type="match status" value="1"/>
</dbReference>
<dbReference type="GO" id="GO:0009236">
    <property type="term" value="P:cobalamin biosynthetic process"/>
    <property type="evidence" value="ECO:0007669"/>
    <property type="project" value="InterPro"/>
</dbReference>
<dbReference type="EC" id="6.3.2.6" evidence="8"/>
<dbReference type="PANTHER" id="PTHR43599">
    <property type="entry name" value="MULTIFUNCTIONAL PROTEIN ADE2"/>
    <property type="match status" value="1"/>
</dbReference>
<dbReference type="GO" id="GO:0004639">
    <property type="term" value="F:phosphoribosylaminoimidazolesuccinocarboxamide synthase activity"/>
    <property type="evidence" value="ECO:0007669"/>
    <property type="project" value="UniProtKB-UniRule"/>
</dbReference>
<accession>A0A134A154</accession>
<dbReference type="CDD" id="cd01415">
    <property type="entry name" value="SAICAR_synt_PurC"/>
    <property type="match status" value="1"/>
</dbReference>
<dbReference type="Gene3D" id="3.30.470.20">
    <property type="entry name" value="ATP-grasp fold, B domain"/>
    <property type="match status" value="1"/>
</dbReference>
<dbReference type="PANTHER" id="PTHR43599:SF3">
    <property type="entry name" value="SI:DKEY-6E2.2"/>
    <property type="match status" value="1"/>
</dbReference>
<proteinExistence type="inferred from homology"/>
<dbReference type="UniPathway" id="UPA00074">
    <property type="reaction ID" value="UER00131"/>
</dbReference>
<protein>
    <recommendedName>
        <fullName evidence="8">Phosphoribosylaminoimidazole-succinocarboxamide synthase</fullName>
        <ecNumber evidence="8">6.3.2.6</ecNumber>
    </recommendedName>
    <alternativeName>
        <fullName evidence="8">SAICAR synthetase</fullName>
    </alternativeName>
</protein>
<dbReference type="NCBIfam" id="TIGR00081">
    <property type="entry name" value="purC"/>
    <property type="match status" value="1"/>
</dbReference>
<dbReference type="Pfam" id="PF01259">
    <property type="entry name" value="SAICAR_synt"/>
    <property type="match status" value="1"/>
</dbReference>
<evidence type="ECO:0000256" key="3">
    <source>
        <dbReference type="ARBA" id="ARBA00022598"/>
    </source>
</evidence>
<dbReference type="GO" id="GO:0005524">
    <property type="term" value="F:ATP binding"/>
    <property type="evidence" value="ECO:0007669"/>
    <property type="project" value="UniProtKB-KW"/>
</dbReference>
<evidence type="ECO:0000313" key="10">
    <source>
        <dbReference type="EMBL" id="KXB61405.1"/>
    </source>
</evidence>
<comment type="pathway">
    <text evidence="1 8">Purine metabolism; IMP biosynthesis via de novo pathway; 5-amino-1-(5-phospho-D-ribosyl)imidazole-4-carboxamide from 5-amino-1-(5-phospho-D-ribosyl)imidazole-4-carboxylate: step 1/2.</text>
</comment>
<dbReference type="PROSITE" id="PS01058">
    <property type="entry name" value="SAICAR_SYNTHETASE_2"/>
    <property type="match status" value="1"/>
</dbReference>
<dbReference type="STRING" id="157687.HMPREF3180_01775"/>
<dbReference type="Gene3D" id="3.30.200.20">
    <property type="entry name" value="Phosphorylase Kinase, domain 1"/>
    <property type="match status" value="1"/>
</dbReference>
<reference evidence="11" key="1">
    <citation type="submission" date="2016-01" db="EMBL/GenBank/DDBJ databases">
        <authorList>
            <person name="Mitreva M."/>
            <person name="Pepin K.H."/>
            <person name="Mihindukulasuriya K.A."/>
            <person name="Fulton R."/>
            <person name="Fronick C."/>
            <person name="O'Laughlin M."/>
            <person name="Miner T."/>
            <person name="Herter B."/>
            <person name="Rosa B.A."/>
            <person name="Cordes M."/>
            <person name="Tomlinson C."/>
            <person name="Wollam A."/>
            <person name="Palsikar V.B."/>
            <person name="Mardis E.R."/>
            <person name="Wilson R.K."/>
        </authorList>
    </citation>
    <scope>NUCLEOTIDE SEQUENCE [LARGE SCALE GENOMIC DNA]</scope>
    <source>
        <strain evidence="11">KA00185</strain>
    </source>
</reference>
<dbReference type="AlphaFoldDB" id="A0A134A154"/>
<dbReference type="GO" id="GO:0006189">
    <property type="term" value="P:'de novo' IMP biosynthetic process"/>
    <property type="evidence" value="ECO:0007669"/>
    <property type="project" value="UniProtKB-UniRule"/>
</dbReference>
<gene>
    <name evidence="8" type="primary">purC</name>
    <name evidence="10" type="ORF">HMPREF3180_01775</name>
</gene>
<evidence type="ECO:0000256" key="7">
    <source>
        <dbReference type="ARBA" id="ARBA00048475"/>
    </source>
</evidence>
<name>A0A134A154_9FUSO</name>
<keyword evidence="5 8" id="KW-0658">Purine biosynthesis</keyword>
<evidence type="ECO:0000256" key="2">
    <source>
        <dbReference type="ARBA" id="ARBA00010190"/>
    </source>
</evidence>
<dbReference type="PATRIC" id="fig|157687.3.peg.1768"/>
<feature type="domain" description="SAICAR synthetase/ADE2 N-terminal" evidence="9">
    <location>
        <begin position="11"/>
        <end position="237"/>
    </location>
</feature>
<evidence type="ECO:0000256" key="4">
    <source>
        <dbReference type="ARBA" id="ARBA00022741"/>
    </source>
</evidence>
<dbReference type="InterPro" id="IPR018236">
    <property type="entry name" value="SAICAR_synthetase_CS"/>
</dbReference>
<evidence type="ECO:0000256" key="1">
    <source>
        <dbReference type="ARBA" id="ARBA00004672"/>
    </source>
</evidence>
<dbReference type="InterPro" id="IPR028923">
    <property type="entry name" value="SAICAR_synt/ADE2_N"/>
</dbReference>
<keyword evidence="11" id="KW-1185">Reference proteome</keyword>
<dbReference type="InterPro" id="IPR033934">
    <property type="entry name" value="SAICAR_synt_PurC"/>
</dbReference>
<comment type="caution">
    <text evidence="10">The sequence shown here is derived from an EMBL/GenBank/DDBJ whole genome shotgun (WGS) entry which is preliminary data.</text>
</comment>
<evidence type="ECO:0000256" key="5">
    <source>
        <dbReference type="ARBA" id="ARBA00022755"/>
    </source>
</evidence>
<evidence type="ECO:0000313" key="11">
    <source>
        <dbReference type="Proteomes" id="UP000070483"/>
    </source>
</evidence>
<organism evidence="10 11">
    <name type="scientific">Leptotrichia wadei</name>
    <dbReference type="NCBI Taxonomy" id="157687"/>
    <lineage>
        <taxon>Bacteria</taxon>
        <taxon>Fusobacteriati</taxon>
        <taxon>Fusobacteriota</taxon>
        <taxon>Fusobacteriia</taxon>
        <taxon>Fusobacteriales</taxon>
        <taxon>Leptotrichiaceae</taxon>
        <taxon>Leptotrichia</taxon>
    </lineage>
</organism>
<evidence type="ECO:0000256" key="8">
    <source>
        <dbReference type="HAMAP-Rule" id="MF_00137"/>
    </source>
</evidence>
<dbReference type="HAMAP" id="MF_00137">
    <property type="entry name" value="SAICAR_synth"/>
    <property type="match status" value="1"/>
</dbReference>
<dbReference type="InterPro" id="IPR001636">
    <property type="entry name" value="SAICAR_synth"/>
</dbReference>
<dbReference type="Proteomes" id="UP000070483">
    <property type="component" value="Unassembled WGS sequence"/>
</dbReference>
<comment type="similarity">
    <text evidence="2 8">Belongs to the SAICAR synthetase family.</text>
</comment>
<dbReference type="InterPro" id="IPR050089">
    <property type="entry name" value="SAICAR_synthetase"/>
</dbReference>
<keyword evidence="4 8" id="KW-0547">Nucleotide-binding</keyword>
<keyword evidence="6 8" id="KW-0067">ATP-binding</keyword>
<evidence type="ECO:0000259" key="9">
    <source>
        <dbReference type="Pfam" id="PF01259"/>
    </source>
</evidence>
<sequence>MEEIKMEKREKIYEGKAKSVFATDKADEIIMYFKDDATAFNGVKKDQLEDKGILNNKISTLLYGYLIKHGVKTHWIKTLNEREQLCKKVEIVPLEVIIRNRATGSFVKRYAAQEGKIFKRPTFELSYKNDDLGDPLLNDDHALALELVTEEELAKIKEQTFLINDLLSKLFDKMNLILVDYKIEFGRDKDGNILLADEISPDSMRLWDKDTLKKLDKDRFRQDLGDVMGAYREVLRRLEKALAE</sequence>
<dbReference type="EMBL" id="LSDD01000133">
    <property type="protein sequence ID" value="KXB61405.1"/>
    <property type="molecule type" value="Genomic_DNA"/>
</dbReference>
<dbReference type="FunFam" id="3.30.470.20:FF:000006">
    <property type="entry name" value="Phosphoribosylaminoimidazole-succinocarboxamide synthase"/>
    <property type="match status" value="1"/>
</dbReference>
<comment type="catalytic activity">
    <reaction evidence="7 8">
        <text>5-amino-1-(5-phospho-D-ribosyl)imidazole-4-carboxylate + L-aspartate + ATP = (2S)-2-[5-amino-1-(5-phospho-beta-D-ribosyl)imidazole-4-carboxamido]succinate + ADP + phosphate + 2 H(+)</text>
        <dbReference type="Rhea" id="RHEA:22628"/>
        <dbReference type="ChEBI" id="CHEBI:15378"/>
        <dbReference type="ChEBI" id="CHEBI:29991"/>
        <dbReference type="ChEBI" id="CHEBI:30616"/>
        <dbReference type="ChEBI" id="CHEBI:43474"/>
        <dbReference type="ChEBI" id="CHEBI:58443"/>
        <dbReference type="ChEBI" id="CHEBI:77657"/>
        <dbReference type="ChEBI" id="CHEBI:456216"/>
        <dbReference type="EC" id="6.3.2.6"/>
    </reaction>
</comment>
<dbReference type="PROSITE" id="PS01057">
    <property type="entry name" value="SAICAR_SYNTHETASE_1"/>
    <property type="match status" value="1"/>
</dbReference>